<evidence type="ECO:0000256" key="2">
    <source>
        <dbReference type="SAM" id="Phobius"/>
    </source>
</evidence>
<keyword evidence="1" id="KW-0175">Coiled coil</keyword>
<keyword evidence="2" id="KW-0812">Transmembrane</keyword>
<feature type="coiled-coil region" evidence="1">
    <location>
        <begin position="38"/>
        <end position="96"/>
    </location>
</feature>
<protein>
    <submittedName>
        <fullName evidence="3">Uncharacterized protein</fullName>
    </submittedName>
</protein>
<keyword evidence="2" id="KW-1133">Transmembrane helix</keyword>
<name>A0A6J5QLQ3_9CAUD</name>
<evidence type="ECO:0000256" key="1">
    <source>
        <dbReference type="SAM" id="Coils"/>
    </source>
</evidence>
<evidence type="ECO:0000313" key="3">
    <source>
        <dbReference type="EMBL" id="CAB4180494.1"/>
    </source>
</evidence>
<dbReference type="EMBL" id="LR796994">
    <property type="protein sequence ID" value="CAB4180494.1"/>
    <property type="molecule type" value="Genomic_DNA"/>
</dbReference>
<gene>
    <name evidence="3" type="ORF">UFOVP1040_63</name>
</gene>
<reference evidence="3" key="1">
    <citation type="submission" date="2020-05" db="EMBL/GenBank/DDBJ databases">
        <authorList>
            <person name="Chiriac C."/>
            <person name="Salcher M."/>
            <person name="Ghai R."/>
            <person name="Kavagutti S V."/>
        </authorList>
    </citation>
    <scope>NUCLEOTIDE SEQUENCE</scope>
</reference>
<proteinExistence type="predicted"/>
<organism evidence="3">
    <name type="scientific">uncultured Caudovirales phage</name>
    <dbReference type="NCBI Taxonomy" id="2100421"/>
    <lineage>
        <taxon>Viruses</taxon>
        <taxon>Duplodnaviria</taxon>
        <taxon>Heunggongvirae</taxon>
        <taxon>Uroviricota</taxon>
        <taxon>Caudoviricetes</taxon>
        <taxon>Peduoviridae</taxon>
        <taxon>Maltschvirus</taxon>
        <taxon>Maltschvirus maltsch</taxon>
    </lineage>
</organism>
<keyword evidence="2" id="KW-0472">Membrane</keyword>
<sequence>MEQEFVDRRTEQWHVGKEIPLALMFTLVIQTGGMVWWAATLSQKVDNLNERVAALSLSQFTSIEARGLVAMNGAKQGEQDRRLTTVEERLRELEARLRK</sequence>
<accession>A0A6J5QLQ3</accession>
<feature type="transmembrane region" description="Helical" evidence="2">
    <location>
        <begin position="21"/>
        <end position="39"/>
    </location>
</feature>